<proteinExistence type="predicted"/>
<evidence type="ECO:0000313" key="1">
    <source>
        <dbReference type="EMBL" id="AXK39098.1"/>
    </source>
</evidence>
<dbReference type="Pfam" id="PF20159">
    <property type="entry name" value="YidB"/>
    <property type="match status" value="1"/>
</dbReference>
<dbReference type="InterPro" id="IPR027405">
    <property type="entry name" value="YidB-like"/>
</dbReference>
<accession>A0A345Y596</accession>
<dbReference type="OrthoDB" id="9795283at2"/>
<dbReference type="AlphaFoldDB" id="A0A345Y596"/>
<dbReference type="KEGG" id="ccah:DWG20_06440"/>
<dbReference type="RefSeq" id="WP_115433033.1">
    <property type="nucleotide sequence ID" value="NZ_CP031337.1"/>
</dbReference>
<name>A0A345Y596_9NEIS</name>
<gene>
    <name evidence="1" type="ORF">DWG20_06440</name>
</gene>
<organism evidence="1 2">
    <name type="scientific">Crenobacter cavernae</name>
    <dbReference type="NCBI Taxonomy" id="2290923"/>
    <lineage>
        <taxon>Bacteria</taxon>
        <taxon>Pseudomonadati</taxon>
        <taxon>Pseudomonadota</taxon>
        <taxon>Betaproteobacteria</taxon>
        <taxon>Neisseriales</taxon>
        <taxon>Neisseriaceae</taxon>
        <taxon>Crenobacter</taxon>
    </lineage>
</organism>
<dbReference type="Proteomes" id="UP000254537">
    <property type="component" value="Chromosome"/>
</dbReference>
<reference evidence="1 2" key="1">
    <citation type="submission" date="2018-07" db="EMBL/GenBank/DDBJ databases">
        <title>Crenobacter cavernae sp. nov., isolated from a karst cave.</title>
        <authorList>
            <person name="Zhu H."/>
        </authorList>
    </citation>
    <scope>NUCLEOTIDE SEQUENCE [LARGE SCALE GENOMIC DNA]</scope>
    <source>
        <strain evidence="1 2">K1W11S-77</strain>
    </source>
</reference>
<sequence length="129" mass="13422">MALWDQLGGLFGSEEGGVSGAVQQLLERNGGLSGLVEKFQQGGLSEVVGSWVGTGENLPVSAEQIQSVLGNEQLAALAEKVGIDPQQLSANLAEYLPQLVDKLTPNGALPEEGGLLSHGLDALKGFFKH</sequence>
<dbReference type="InterPro" id="IPR045372">
    <property type="entry name" value="YidB"/>
</dbReference>
<dbReference type="Gene3D" id="1.10.10.690">
    <property type="entry name" value="YidB-like"/>
    <property type="match status" value="1"/>
</dbReference>
<dbReference type="EMBL" id="CP031337">
    <property type="protein sequence ID" value="AXK39098.1"/>
    <property type="molecule type" value="Genomic_DNA"/>
</dbReference>
<protein>
    <submittedName>
        <fullName evidence="1">DUF937 domain-containing protein</fullName>
    </submittedName>
</protein>
<dbReference type="SUPFAM" id="SSF140804">
    <property type="entry name" value="YidB-like"/>
    <property type="match status" value="1"/>
</dbReference>
<evidence type="ECO:0000313" key="2">
    <source>
        <dbReference type="Proteomes" id="UP000254537"/>
    </source>
</evidence>